<comment type="caution">
    <text evidence="2">The sequence shown here is derived from an EMBL/GenBank/DDBJ whole genome shotgun (WGS) entry which is preliminary data.</text>
</comment>
<evidence type="ECO:0000313" key="3">
    <source>
        <dbReference type="Proteomes" id="UP000469452"/>
    </source>
</evidence>
<sequence length="330" mass="37160">MSLVDTDPTRIFNMDEMSFSPTKMTTKVVLHRSTKSVYVEEATALSHATIVACIGADGSKLPPLFIVPRDRVLTDVCDSLVIPGASVTTSEKGWTNSYICRKWLVMLHASIPSITKPSILLILDGCSSHDSNYINDEAEAISILLLFLPANSTRMFQPLDVTVFRPFKQAMRAEVANKQWADFLSCINKQQAVSIACRVWAMSTKESSITNRFICTGLCPPSLANMLYRLSIFKPSENQEVEIDNTWLKRTTTLRNDLLFLLPEKKMLTVRKTLTIREKLITADYHAILQARSAARPNARKRNQRNISAQEEIVEDFAQNDEDIVELCII</sequence>
<dbReference type="GO" id="GO:0003677">
    <property type="term" value="F:DNA binding"/>
    <property type="evidence" value="ECO:0007669"/>
    <property type="project" value="TreeGrafter"/>
</dbReference>
<proteinExistence type="predicted"/>
<name>A0A6A4YZY4_APHAT</name>
<dbReference type="PANTHER" id="PTHR19303:SF57">
    <property type="entry name" value="HTH CENPB-TYPE DOMAIN-CONTAINING PROTEIN"/>
    <property type="match status" value="1"/>
</dbReference>
<dbReference type="PANTHER" id="PTHR19303">
    <property type="entry name" value="TRANSPOSON"/>
    <property type="match status" value="1"/>
</dbReference>
<dbReference type="InterPro" id="IPR036397">
    <property type="entry name" value="RNaseH_sf"/>
</dbReference>
<evidence type="ECO:0000259" key="1">
    <source>
        <dbReference type="Pfam" id="PF03184"/>
    </source>
</evidence>
<dbReference type="VEuPathDB" id="FungiDB:H257_05278"/>
<reference evidence="2 3" key="1">
    <citation type="submission" date="2019-06" db="EMBL/GenBank/DDBJ databases">
        <title>Genomics analysis of Aphanomyces spp. identifies a new class of oomycete effector associated with host adaptation.</title>
        <authorList>
            <person name="Gaulin E."/>
        </authorList>
    </citation>
    <scope>NUCLEOTIDE SEQUENCE [LARGE SCALE GENOMIC DNA]</scope>
    <source>
        <strain evidence="2 3">E</strain>
    </source>
</reference>
<dbReference type="Pfam" id="PF03184">
    <property type="entry name" value="DDE_1"/>
    <property type="match status" value="1"/>
</dbReference>
<dbReference type="InterPro" id="IPR050863">
    <property type="entry name" value="CenT-Element_Derived"/>
</dbReference>
<feature type="domain" description="DDE-1" evidence="1">
    <location>
        <begin position="49"/>
        <end position="211"/>
    </location>
</feature>
<dbReference type="GO" id="GO:0005634">
    <property type="term" value="C:nucleus"/>
    <property type="evidence" value="ECO:0007669"/>
    <property type="project" value="TreeGrafter"/>
</dbReference>
<dbReference type="InterPro" id="IPR004875">
    <property type="entry name" value="DDE_SF_endonuclease_dom"/>
</dbReference>
<organism evidence="2 3">
    <name type="scientific">Aphanomyces astaci</name>
    <name type="common">Crayfish plague agent</name>
    <dbReference type="NCBI Taxonomy" id="112090"/>
    <lineage>
        <taxon>Eukaryota</taxon>
        <taxon>Sar</taxon>
        <taxon>Stramenopiles</taxon>
        <taxon>Oomycota</taxon>
        <taxon>Saprolegniomycetes</taxon>
        <taxon>Saprolegniales</taxon>
        <taxon>Verrucalvaceae</taxon>
        <taxon>Aphanomyces</taxon>
    </lineage>
</organism>
<accession>A0A6A4YZY4</accession>
<evidence type="ECO:0000313" key="2">
    <source>
        <dbReference type="EMBL" id="KAF0702385.1"/>
    </source>
</evidence>
<protein>
    <recommendedName>
        <fullName evidence="1">DDE-1 domain-containing protein</fullName>
    </recommendedName>
</protein>
<dbReference type="Proteomes" id="UP000469452">
    <property type="component" value="Unassembled WGS sequence"/>
</dbReference>
<dbReference type="AlphaFoldDB" id="A0A6A4YZY4"/>
<dbReference type="Gene3D" id="3.30.420.10">
    <property type="entry name" value="Ribonuclease H-like superfamily/Ribonuclease H"/>
    <property type="match status" value="1"/>
</dbReference>
<dbReference type="EMBL" id="VJMI01021157">
    <property type="protein sequence ID" value="KAF0702385.1"/>
    <property type="molecule type" value="Genomic_DNA"/>
</dbReference>
<gene>
    <name evidence="2" type="ORF">AaE_015970</name>
</gene>